<evidence type="ECO:0000256" key="1">
    <source>
        <dbReference type="SAM" id="Phobius"/>
    </source>
</evidence>
<dbReference type="Proteomes" id="UP000030901">
    <property type="component" value="Chromosome"/>
</dbReference>
<keyword evidence="1" id="KW-1133">Transmembrane helix</keyword>
<dbReference type="AlphaFoldDB" id="A0A0A7S031"/>
<keyword evidence="1" id="KW-0812">Transmembrane</keyword>
<dbReference type="HOGENOM" id="CLU_2287426_0_0_6"/>
<name>A0A0A7S031_FRIPE</name>
<organism evidence="2 3">
    <name type="scientific">Frischella perrara</name>
    <dbReference type="NCBI Taxonomy" id="1267021"/>
    <lineage>
        <taxon>Bacteria</taxon>
        <taxon>Pseudomonadati</taxon>
        <taxon>Pseudomonadota</taxon>
        <taxon>Gammaproteobacteria</taxon>
        <taxon>Orbales</taxon>
        <taxon>Orbaceae</taxon>
        <taxon>Frischella</taxon>
    </lineage>
</organism>
<evidence type="ECO:0000313" key="2">
    <source>
        <dbReference type="EMBL" id="AJA44838.1"/>
    </source>
</evidence>
<reference evidence="2 3" key="1">
    <citation type="journal article" date="2014" name="Appl. Environ. Microbiol.">
        <title>Gut symbionts from distinct hosts exhibit genotoxic activity via divergent colibactin biosynthetic pathways.</title>
        <authorList>
            <person name="Engel P."/>
            <person name="Vizcaino M.I."/>
            <person name="Crawford J.M."/>
        </authorList>
    </citation>
    <scope>NUCLEOTIDE SEQUENCE [LARGE SCALE GENOMIC DNA]</scope>
    <source>
        <strain evidence="2 3">PEB0191</strain>
    </source>
</reference>
<gene>
    <name evidence="2" type="ORF">FPB0191_01012</name>
</gene>
<keyword evidence="3" id="KW-1185">Reference proteome</keyword>
<keyword evidence="1" id="KW-0472">Membrane</keyword>
<accession>A0A0A7S031</accession>
<dbReference type="EMBL" id="CP009056">
    <property type="protein sequence ID" value="AJA44838.1"/>
    <property type="molecule type" value="Genomic_DNA"/>
</dbReference>
<protein>
    <recommendedName>
        <fullName evidence="4">DUF4190 domain-containing protein</fullName>
    </recommendedName>
</protein>
<evidence type="ECO:0008006" key="4">
    <source>
        <dbReference type="Google" id="ProtNLM"/>
    </source>
</evidence>
<evidence type="ECO:0000313" key="3">
    <source>
        <dbReference type="Proteomes" id="UP000030901"/>
    </source>
</evidence>
<dbReference type="KEGG" id="fpp:FPB0191_01012"/>
<sequence length="101" mass="11621">METKQLERKPISLMAIVSVVCSIVAFFNLNNIFINCMLLFLAIFLGSKAKNDIRYLKLKRGLIFAQIGIYSSIIQLVIIFIIFFIIYSPSIVCYLTGNYYH</sequence>
<proteinExistence type="predicted"/>
<feature type="transmembrane region" description="Helical" evidence="1">
    <location>
        <begin position="13"/>
        <end position="46"/>
    </location>
</feature>
<feature type="transmembrane region" description="Helical" evidence="1">
    <location>
        <begin position="67"/>
        <end position="87"/>
    </location>
</feature>